<feature type="transmembrane region" description="Helical" evidence="1">
    <location>
        <begin position="212"/>
        <end position="234"/>
    </location>
</feature>
<protein>
    <submittedName>
        <fullName evidence="2">ABC-2 type transport system permease protein</fullName>
    </submittedName>
</protein>
<organism evidence="2 3">
    <name type="scientific">Lactobacillus bombicola</name>
    <dbReference type="NCBI Taxonomy" id="1505723"/>
    <lineage>
        <taxon>Bacteria</taxon>
        <taxon>Bacillati</taxon>
        <taxon>Bacillota</taxon>
        <taxon>Bacilli</taxon>
        <taxon>Lactobacillales</taxon>
        <taxon>Lactobacillaceae</taxon>
        <taxon>Lactobacillus</taxon>
    </lineage>
</organism>
<keyword evidence="1" id="KW-0812">Transmembrane</keyword>
<dbReference type="CDD" id="cd21808">
    <property type="entry name" value="ABC-2_lan_permease_MutG"/>
    <property type="match status" value="1"/>
</dbReference>
<name>A0A1I1SES1_9LACO</name>
<dbReference type="AlphaFoldDB" id="A0A1I1SES1"/>
<evidence type="ECO:0000313" key="2">
    <source>
        <dbReference type="EMBL" id="SFD41500.1"/>
    </source>
</evidence>
<dbReference type="Proteomes" id="UP000199599">
    <property type="component" value="Unassembled WGS sequence"/>
</dbReference>
<sequence length="246" mass="28229">MLKRICGAENIKLRRSMLFYLHLIALIFLPVIFGWYYGSRKNLSSSENMINIFNTFLALASPLVISIVVCLVYDREKKAGDFKNWLTEPISRGKIVGGQLFYYWLLYVIEIIGTNLIYYLILAFGFKVVDISFIKLLLTSVAMALLGFLQYELAEVAAMKWNVGGSLVLGFFGAIVAMLATTSLFDFIWPIIPWAWQSRLTVFWLPNIPLAYQKVAALAYIIPILLTAIASWLIMRYFNYWQEKAE</sequence>
<keyword evidence="1" id="KW-0472">Membrane</keyword>
<evidence type="ECO:0000256" key="1">
    <source>
        <dbReference type="SAM" id="Phobius"/>
    </source>
</evidence>
<reference evidence="3" key="1">
    <citation type="submission" date="2016-10" db="EMBL/GenBank/DDBJ databases">
        <authorList>
            <person name="Varghese N."/>
            <person name="Submissions S."/>
        </authorList>
    </citation>
    <scope>NUCLEOTIDE SEQUENCE [LARGE SCALE GENOMIC DNA]</scope>
    <source>
        <strain evidence="3">R-53102</strain>
    </source>
</reference>
<proteinExistence type="predicted"/>
<dbReference type="Pfam" id="PF12730">
    <property type="entry name" value="ABC2_membrane_4"/>
    <property type="match status" value="1"/>
</dbReference>
<feature type="transmembrane region" description="Helical" evidence="1">
    <location>
        <begin position="133"/>
        <end position="154"/>
    </location>
</feature>
<dbReference type="STRING" id="1505723.SAMN04487792_0739"/>
<feature type="transmembrane region" description="Helical" evidence="1">
    <location>
        <begin position="166"/>
        <end position="192"/>
    </location>
</feature>
<accession>A0A1I1SES1</accession>
<dbReference type="RefSeq" id="WP_090092816.1">
    <property type="nucleotide sequence ID" value="NZ_CBCRVU010000003.1"/>
</dbReference>
<dbReference type="EMBL" id="FOMN01000003">
    <property type="protein sequence ID" value="SFD41500.1"/>
    <property type="molecule type" value="Genomic_DNA"/>
</dbReference>
<dbReference type="InterPro" id="IPR022294">
    <property type="entry name" value="ABC-transptr_permeasesu"/>
</dbReference>
<feature type="transmembrane region" description="Helical" evidence="1">
    <location>
        <begin position="20"/>
        <end position="38"/>
    </location>
</feature>
<feature type="transmembrane region" description="Helical" evidence="1">
    <location>
        <begin position="100"/>
        <end position="121"/>
    </location>
</feature>
<feature type="transmembrane region" description="Helical" evidence="1">
    <location>
        <begin position="50"/>
        <end position="73"/>
    </location>
</feature>
<keyword evidence="1" id="KW-1133">Transmembrane helix</keyword>
<evidence type="ECO:0000313" key="3">
    <source>
        <dbReference type="Proteomes" id="UP000199599"/>
    </source>
</evidence>
<gene>
    <name evidence="2" type="ORF">SAMN04487792_0739</name>
</gene>